<comment type="caution">
    <text evidence="2">The sequence shown here is derived from an EMBL/GenBank/DDBJ whole genome shotgun (WGS) entry which is preliminary data.</text>
</comment>
<reference evidence="2" key="1">
    <citation type="submission" date="2021-05" db="EMBL/GenBank/DDBJ databases">
        <title>The genome of the haptophyte Pavlova lutheri (Diacronema luteri, Pavlovales) - a model for lipid biosynthesis in eukaryotic algae.</title>
        <authorList>
            <person name="Hulatt C.J."/>
            <person name="Posewitz M.C."/>
        </authorList>
    </citation>
    <scope>NUCLEOTIDE SEQUENCE</scope>
    <source>
        <strain evidence="2">NIVA-4/92</strain>
    </source>
</reference>
<protein>
    <submittedName>
        <fullName evidence="2">Uncharacterized protein</fullName>
    </submittedName>
</protein>
<keyword evidence="3" id="KW-1185">Reference proteome</keyword>
<dbReference type="Proteomes" id="UP000751190">
    <property type="component" value="Unassembled WGS sequence"/>
</dbReference>
<dbReference type="OrthoDB" id="10368619at2759"/>
<evidence type="ECO:0000313" key="2">
    <source>
        <dbReference type="EMBL" id="KAG8468459.1"/>
    </source>
</evidence>
<accession>A0A8J6CDC5</accession>
<evidence type="ECO:0000313" key="3">
    <source>
        <dbReference type="Proteomes" id="UP000751190"/>
    </source>
</evidence>
<dbReference type="AlphaFoldDB" id="A0A8J6CDC5"/>
<proteinExistence type="predicted"/>
<sequence length="298" mass="32883">MIGPSSGAPLPGIVSQYNDRLGRIYGSDTLEANWFEERLQLEAGALKQPSDEQPVLRPFEPELSAHQKHISGGLAICSRQKRYPFMFQSRSIVSDGAFERLSMSETFFKPLHERPPNPVGAGKTTAHDAMLMQFAQRDEPKTRQNKDRMSNIEHEVRPVADSEEKIRKHFIHAANLGHSFLGRPSHFSARIGFGAVVPKHPEGYAQRHFSTTTGEALSTGLLRPESVPGEMPFSSGGYEKTATNHTVFTFGFAKMANAQLPGMGTREHFGKTSLIKSLEEANNPSNRQPGRPFAVGAS</sequence>
<organism evidence="2 3">
    <name type="scientific">Diacronema lutheri</name>
    <name type="common">Unicellular marine alga</name>
    <name type="synonym">Monochrysis lutheri</name>
    <dbReference type="NCBI Taxonomy" id="2081491"/>
    <lineage>
        <taxon>Eukaryota</taxon>
        <taxon>Haptista</taxon>
        <taxon>Haptophyta</taxon>
        <taxon>Pavlovophyceae</taxon>
        <taxon>Pavlovales</taxon>
        <taxon>Pavlovaceae</taxon>
        <taxon>Diacronema</taxon>
    </lineage>
</organism>
<name>A0A8J6CDC5_DIALT</name>
<dbReference type="EMBL" id="JAGTXO010000004">
    <property type="protein sequence ID" value="KAG8468459.1"/>
    <property type="molecule type" value="Genomic_DNA"/>
</dbReference>
<gene>
    <name evidence="2" type="ORF">KFE25_013542</name>
</gene>
<evidence type="ECO:0000256" key="1">
    <source>
        <dbReference type="SAM" id="MobiDB-lite"/>
    </source>
</evidence>
<feature type="region of interest" description="Disordered" evidence="1">
    <location>
        <begin position="279"/>
        <end position="298"/>
    </location>
</feature>